<dbReference type="RefSeq" id="WP_229852103.1">
    <property type="nucleotide sequence ID" value="NZ_BMRP01000005.1"/>
</dbReference>
<keyword evidence="2" id="KW-1185">Reference proteome</keyword>
<protein>
    <recommendedName>
        <fullName evidence="3">MarR family transcriptional regulator</fullName>
    </recommendedName>
</protein>
<name>A0ABQ2UUT8_9ACTN</name>
<gene>
    <name evidence="1" type="ORF">GCM10010211_19680</name>
</gene>
<evidence type="ECO:0008006" key="3">
    <source>
        <dbReference type="Google" id="ProtNLM"/>
    </source>
</evidence>
<dbReference type="Proteomes" id="UP000654471">
    <property type="component" value="Unassembled WGS sequence"/>
</dbReference>
<evidence type="ECO:0000313" key="1">
    <source>
        <dbReference type="EMBL" id="GGU55060.1"/>
    </source>
</evidence>
<evidence type="ECO:0000313" key="2">
    <source>
        <dbReference type="Proteomes" id="UP000654471"/>
    </source>
</evidence>
<proteinExistence type="predicted"/>
<dbReference type="EMBL" id="BMRP01000005">
    <property type="protein sequence ID" value="GGU55060.1"/>
    <property type="molecule type" value="Genomic_DNA"/>
</dbReference>
<reference evidence="2" key="1">
    <citation type="journal article" date="2019" name="Int. J. Syst. Evol. Microbiol.">
        <title>The Global Catalogue of Microorganisms (GCM) 10K type strain sequencing project: providing services to taxonomists for standard genome sequencing and annotation.</title>
        <authorList>
            <consortium name="The Broad Institute Genomics Platform"/>
            <consortium name="The Broad Institute Genome Sequencing Center for Infectious Disease"/>
            <person name="Wu L."/>
            <person name="Ma J."/>
        </authorList>
    </citation>
    <scope>NUCLEOTIDE SEQUENCE [LARGE SCALE GENOMIC DNA]</scope>
    <source>
        <strain evidence="2">JCM 3399</strain>
    </source>
</reference>
<accession>A0ABQ2UUT8</accession>
<organism evidence="1 2">
    <name type="scientific">Streptomyces albospinus</name>
    <dbReference type="NCBI Taxonomy" id="285515"/>
    <lineage>
        <taxon>Bacteria</taxon>
        <taxon>Bacillati</taxon>
        <taxon>Actinomycetota</taxon>
        <taxon>Actinomycetes</taxon>
        <taxon>Kitasatosporales</taxon>
        <taxon>Streptomycetaceae</taxon>
        <taxon>Streptomyces</taxon>
    </lineage>
</organism>
<sequence length="271" mass="29631">MTVPLSPPEALLALGADYNRHNDALNSLAIMEINRPNPATAVSQLIPRTRHLTHSALHIVDALNHQRMYHSPGIRSAYARIRQLAHLALDAADHLLDAEDILDDARVGAPSEDGPPLTLQEARSEVRDRLVLVRDLTALGADDTLATAELLATEMRRQRLLPAGQLLDLSPAQHTALRAVAQGHVTIDRHNDKPRVSRDDLRISISTIRSLETRGLVGREETPRVLHDERIHLTSDGCRTLAAGFGQVRPPALTTARPVQVKAASAPARSR</sequence>
<comment type="caution">
    <text evidence="1">The sequence shown here is derived from an EMBL/GenBank/DDBJ whole genome shotgun (WGS) entry which is preliminary data.</text>
</comment>